<keyword evidence="2" id="KW-1185">Reference proteome</keyword>
<dbReference type="AlphaFoldDB" id="A0A8X6RCM0"/>
<accession>A0A8X6RCM0</accession>
<gene>
    <name evidence="1" type="ORF">TNCV_3682161</name>
</gene>
<proteinExistence type="predicted"/>
<protein>
    <submittedName>
        <fullName evidence="1">Uncharacterized protein</fullName>
    </submittedName>
</protein>
<organism evidence="1 2">
    <name type="scientific">Trichonephila clavipes</name>
    <name type="common">Golden silk orbweaver</name>
    <name type="synonym">Nephila clavipes</name>
    <dbReference type="NCBI Taxonomy" id="2585209"/>
    <lineage>
        <taxon>Eukaryota</taxon>
        <taxon>Metazoa</taxon>
        <taxon>Ecdysozoa</taxon>
        <taxon>Arthropoda</taxon>
        <taxon>Chelicerata</taxon>
        <taxon>Arachnida</taxon>
        <taxon>Araneae</taxon>
        <taxon>Araneomorphae</taxon>
        <taxon>Entelegynae</taxon>
        <taxon>Araneoidea</taxon>
        <taxon>Nephilidae</taxon>
        <taxon>Trichonephila</taxon>
    </lineage>
</organism>
<reference evidence="1" key="1">
    <citation type="submission" date="2020-08" db="EMBL/GenBank/DDBJ databases">
        <title>Multicomponent nature underlies the extraordinary mechanical properties of spider dragline silk.</title>
        <authorList>
            <person name="Kono N."/>
            <person name="Nakamura H."/>
            <person name="Mori M."/>
            <person name="Yoshida Y."/>
            <person name="Ohtoshi R."/>
            <person name="Malay A.D."/>
            <person name="Moran D.A.P."/>
            <person name="Tomita M."/>
            <person name="Numata K."/>
            <person name="Arakawa K."/>
        </authorList>
    </citation>
    <scope>NUCLEOTIDE SEQUENCE</scope>
</reference>
<sequence length="100" mass="11594">MIVSLRPKCQAILRFYPTDSLSPIAYPVSNACSYRLRGVGTAYVGRRNHIPIKVNPYHWNILFIHHLDALLAIHWSSLAAKNWSFSYSIVMYMHMPFRSN</sequence>
<comment type="caution">
    <text evidence="1">The sequence shown here is derived from an EMBL/GenBank/DDBJ whole genome shotgun (WGS) entry which is preliminary data.</text>
</comment>
<evidence type="ECO:0000313" key="1">
    <source>
        <dbReference type="EMBL" id="GFX91630.1"/>
    </source>
</evidence>
<dbReference type="EMBL" id="BMAU01021135">
    <property type="protein sequence ID" value="GFX91630.1"/>
    <property type="molecule type" value="Genomic_DNA"/>
</dbReference>
<dbReference type="Proteomes" id="UP000887159">
    <property type="component" value="Unassembled WGS sequence"/>
</dbReference>
<name>A0A8X6RCM0_TRICX</name>
<evidence type="ECO:0000313" key="2">
    <source>
        <dbReference type="Proteomes" id="UP000887159"/>
    </source>
</evidence>